<dbReference type="Pfam" id="PF02995">
    <property type="entry name" value="DUF229"/>
    <property type="match status" value="2"/>
</dbReference>
<dbReference type="EMBL" id="HACM01005798">
    <property type="protein sequence ID" value="CRZ06240.1"/>
    <property type="molecule type" value="Transcribed_RNA"/>
</dbReference>
<protein>
    <recommendedName>
        <fullName evidence="2">Sulfatase N-terminal domain-containing protein</fullName>
    </recommendedName>
</protein>
<evidence type="ECO:0008006" key="2">
    <source>
        <dbReference type="Google" id="ProtNLM"/>
    </source>
</evidence>
<dbReference type="PANTHER" id="PTHR10974">
    <property type="entry name" value="FI08016P-RELATED"/>
    <property type="match status" value="1"/>
</dbReference>
<proteinExistence type="predicted"/>
<reference evidence="1" key="1">
    <citation type="submission" date="2015-04" db="EMBL/GenBank/DDBJ databases">
        <title>The genome sequence of the plant pathogenic Rhizarian Plasmodiophora brassicae reveals insights in its biotrophic life cycle and the origin of chitin synthesis.</title>
        <authorList>
            <person name="Schwelm A."/>
            <person name="Fogelqvist J."/>
            <person name="Knaust A."/>
            <person name="Julke S."/>
            <person name="Lilja T."/>
            <person name="Dhandapani V."/>
            <person name="Bonilla-Rosso G."/>
            <person name="Karlsson M."/>
            <person name="Shevchenko A."/>
            <person name="Choi S.R."/>
            <person name="Kim H.G."/>
            <person name="Park J.Y."/>
            <person name="Lim Y.P."/>
            <person name="Ludwig-Muller J."/>
            <person name="Dixelius C."/>
        </authorList>
    </citation>
    <scope>NUCLEOTIDE SEQUENCE</scope>
    <source>
        <tissue evidence="1">Potato root galls</tissue>
    </source>
</reference>
<accession>A0A0H5QWE1</accession>
<feature type="non-terminal residue" evidence="1">
    <location>
        <position position="1"/>
    </location>
</feature>
<dbReference type="SUPFAM" id="SSF53649">
    <property type="entry name" value="Alkaline phosphatase-like"/>
    <property type="match status" value="1"/>
</dbReference>
<dbReference type="InterPro" id="IPR017850">
    <property type="entry name" value="Alkaline_phosphatase_core_sf"/>
</dbReference>
<dbReference type="AlphaFoldDB" id="A0A0H5QWE1"/>
<sequence>RRRATPPKQVEVSEAMIVKIPADTRTIRAFCDDQENYHLVNVAKPDVLKQAALAKQNNKNIPPPNILMLMLDALSRSHFLRKMPLTHAALDELRQPESGFSVFQFLRYATIGHSTSKNLVPMIIGSENNGSNPVWGDFKTKHGFVTATILNQCDDYYQFFGSPNQDLLDHDVGAPEFCHPEYDNWGVWTNFAGPYSLRRRCISGRYVHNHTLDYIDQVFDHYTDNAGKFVAAFFSEAHEGSQEIVATMDENLADFLRSMRDKSHLDDTITFLVSDHGCHMGPYYLYTQAGRLEKTLPLLNVIVPNSFLDRNPGVRESLISNQQRLITCLDIYTTLRHLAHLPDPVPDDMPGLSLLTPISESRTCHDARIPDDECPCIQNAG</sequence>
<dbReference type="InterPro" id="IPR004245">
    <property type="entry name" value="DUF229"/>
</dbReference>
<dbReference type="Gene3D" id="3.40.720.10">
    <property type="entry name" value="Alkaline Phosphatase, subunit A"/>
    <property type="match status" value="1"/>
</dbReference>
<dbReference type="PANTHER" id="PTHR10974:SF1">
    <property type="entry name" value="FI08016P-RELATED"/>
    <property type="match status" value="1"/>
</dbReference>
<name>A0A0H5QWE1_9EUKA</name>
<evidence type="ECO:0000313" key="1">
    <source>
        <dbReference type="EMBL" id="CRZ06240.1"/>
    </source>
</evidence>
<organism evidence="1">
    <name type="scientific">Spongospora subterranea</name>
    <dbReference type="NCBI Taxonomy" id="70186"/>
    <lineage>
        <taxon>Eukaryota</taxon>
        <taxon>Sar</taxon>
        <taxon>Rhizaria</taxon>
        <taxon>Endomyxa</taxon>
        <taxon>Phytomyxea</taxon>
        <taxon>Plasmodiophorida</taxon>
        <taxon>Plasmodiophoridae</taxon>
        <taxon>Spongospora</taxon>
    </lineage>
</organism>
<dbReference type="GO" id="GO:0005615">
    <property type="term" value="C:extracellular space"/>
    <property type="evidence" value="ECO:0007669"/>
    <property type="project" value="TreeGrafter"/>
</dbReference>